<evidence type="ECO:0000256" key="1">
    <source>
        <dbReference type="ARBA" id="ARBA00022884"/>
    </source>
</evidence>
<dbReference type="GO" id="GO:0005689">
    <property type="term" value="C:U12-type spliceosomal complex"/>
    <property type="evidence" value="ECO:0007669"/>
    <property type="project" value="TreeGrafter"/>
</dbReference>
<accession>A0A976FK77</accession>
<protein>
    <recommendedName>
        <fullName evidence="3">RRM domain-containing protein</fullName>
    </recommendedName>
</protein>
<dbReference type="Pfam" id="PF00076">
    <property type="entry name" value="RRM_1"/>
    <property type="match status" value="1"/>
</dbReference>
<dbReference type="GeneID" id="94348226"/>
<reference evidence="4 5" key="1">
    <citation type="journal article" date="2021" name="Genome Biol.">
        <title>AFLAP: assembly-free linkage analysis pipeline using k-mers from genome sequencing data.</title>
        <authorList>
            <person name="Fletcher K."/>
            <person name="Zhang L."/>
            <person name="Gil J."/>
            <person name="Han R."/>
            <person name="Cavanaugh K."/>
            <person name="Michelmore R."/>
        </authorList>
    </citation>
    <scope>NUCLEOTIDE SEQUENCE [LARGE SCALE GENOMIC DNA]</scope>
    <source>
        <strain evidence="4 5">SF5</strain>
    </source>
</reference>
<dbReference type="Proteomes" id="UP000294530">
    <property type="component" value="Unassembled WGS sequence"/>
</dbReference>
<dbReference type="OrthoDB" id="277802at2759"/>
<gene>
    <name evidence="4" type="ORF">CCR75_004469</name>
</gene>
<dbReference type="InterPro" id="IPR000504">
    <property type="entry name" value="RRM_dom"/>
</dbReference>
<dbReference type="InterPro" id="IPR012677">
    <property type="entry name" value="Nucleotide-bd_a/b_plait_sf"/>
</dbReference>
<dbReference type="KEGG" id="blac:94348226"/>
<dbReference type="AlphaFoldDB" id="A0A976FK77"/>
<comment type="caution">
    <text evidence="4">The sequence shown here is derived from an EMBL/GenBank/DDBJ whole genome shotgun (WGS) entry which is preliminary data.</text>
</comment>
<dbReference type="PROSITE" id="PS50102">
    <property type="entry name" value="RRM"/>
    <property type="match status" value="2"/>
</dbReference>
<dbReference type="GO" id="GO:0000398">
    <property type="term" value="P:mRNA splicing, via spliceosome"/>
    <property type="evidence" value="ECO:0007669"/>
    <property type="project" value="TreeGrafter"/>
</dbReference>
<dbReference type="InterPro" id="IPR035979">
    <property type="entry name" value="RBD_domain_sf"/>
</dbReference>
<sequence length="586" mass="65534">MSTPKVSDDQSFSLRVRNLPAVLSTEAITTLLIHYGATHVRVLQRRNLTSGSKEPGADLNEKFQKAVAQFPTEEAQENAKRRLNLLKLAGHSLIVKAVGDKAATMPIQMNEEAKTTKRNDTSSVQPLLPKAVPPPLPPLPAPLQSTFCDPAPLAPHLGIYYASSPLLEYKYPKATETLIALPRFYTQVLHLMNKMNLPAPFKENAIPGRFSEKQDVSPENFKWKHLKRRQIDSNLDAQIVEEDEINELEFQNKATEGKLQSVEKKMQPPKDSFCLSKATGSITALEKARCEGFHSQKAKPSKRHKGGVKLSSVFQDEIDSKNQKLHRPTRPGVISDQELRQHRIAPTELLKEPLMRFYDRGLPSRSILITNVADGVDKGDLRTVFGYVLPHDVSLVYALLILLLKMRATFLSTKPLLVTLLPDKNSAIIDFPDQSMASAAIDQLHGLHLEGKTLIVKFYDVNKECLFSTVTRWTVEELASRRLLDGEIALLKAIKNYQRGDPTNMLYVKNLAKTVELVDLYAVFGAVLPISQGLQTMNIRHFSEGRMKCQAFVTYPTIELASSALLHVHGVVLKDKPVIVLEKLLI</sequence>
<dbReference type="EMBL" id="SHOA02000003">
    <property type="protein sequence ID" value="TDH68181.1"/>
    <property type="molecule type" value="Genomic_DNA"/>
</dbReference>
<organism evidence="4 5">
    <name type="scientific">Bremia lactucae</name>
    <name type="common">Lettuce downy mildew</name>
    <dbReference type="NCBI Taxonomy" id="4779"/>
    <lineage>
        <taxon>Eukaryota</taxon>
        <taxon>Sar</taxon>
        <taxon>Stramenopiles</taxon>
        <taxon>Oomycota</taxon>
        <taxon>Peronosporomycetes</taxon>
        <taxon>Peronosporales</taxon>
        <taxon>Peronosporaceae</taxon>
        <taxon>Bremia</taxon>
    </lineage>
</organism>
<proteinExistence type="predicted"/>
<dbReference type="Gene3D" id="3.30.70.330">
    <property type="match status" value="2"/>
</dbReference>
<dbReference type="SUPFAM" id="SSF54928">
    <property type="entry name" value="RNA-binding domain, RBD"/>
    <property type="match status" value="2"/>
</dbReference>
<evidence type="ECO:0000256" key="2">
    <source>
        <dbReference type="PROSITE-ProRule" id="PRU00176"/>
    </source>
</evidence>
<name>A0A976FK77_BRELC</name>
<keyword evidence="5" id="KW-1185">Reference proteome</keyword>
<evidence type="ECO:0000313" key="5">
    <source>
        <dbReference type="Proteomes" id="UP000294530"/>
    </source>
</evidence>
<evidence type="ECO:0000313" key="4">
    <source>
        <dbReference type="EMBL" id="TDH68181.1"/>
    </source>
</evidence>
<dbReference type="GO" id="GO:0097157">
    <property type="term" value="F:pre-mRNA intronic binding"/>
    <property type="evidence" value="ECO:0007669"/>
    <property type="project" value="TreeGrafter"/>
</dbReference>
<dbReference type="GO" id="GO:0030626">
    <property type="term" value="F:U12 snRNA binding"/>
    <property type="evidence" value="ECO:0007669"/>
    <property type="project" value="TreeGrafter"/>
</dbReference>
<dbReference type="PANTHER" id="PTHR16105">
    <property type="entry name" value="RNA-BINDING REGION-CONTAINING PROTEIN 3"/>
    <property type="match status" value="1"/>
</dbReference>
<feature type="domain" description="RRM" evidence="3">
    <location>
        <begin position="365"/>
        <end position="461"/>
    </location>
</feature>
<keyword evidence="1 2" id="KW-0694">RNA-binding</keyword>
<dbReference type="SMART" id="SM00360">
    <property type="entry name" value="RRM"/>
    <property type="match status" value="3"/>
</dbReference>
<feature type="domain" description="RRM" evidence="3">
    <location>
        <begin position="504"/>
        <end position="580"/>
    </location>
</feature>
<dbReference type="PANTHER" id="PTHR16105:SF0">
    <property type="entry name" value="RNA-BINDING REGION-CONTAINING PROTEIN 3"/>
    <property type="match status" value="1"/>
</dbReference>
<dbReference type="InterPro" id="IPR045164">
    <property type="entry name" value="RBM41/RNPC3"/>
</dbReference>
<evidence type="ECO:0000259" key="3">
    <source>
        <dbReference type="PROSITE" id="PS50102"/>
    </source>
</evidence>
<dbReference type="RefSeq" id="XP_067817680.1">
    <property type="nucleotide sequence ID" value="XM_067962555.1"/>
</dbReference>